<feature type="domain" description="Ferritin-like diiron" evidence="7">
    <location>
        <begin position="2"/>
        <end position="133"/>
    </location>
</feature>
<dbReference type="InterPro" id="IPR048574">
    <property type="entry name" value="RUBY_RBDX"/>
</dbReference>
<dbReference type="PANTHER" id="PTHR43865">
    <property type="entry name" value="RUBRERYTHRIN-RELATED"/>
    <property type="match status" value="1"/>
</dbReference>
<proteinExistence type="predicted"/>
<dbReference type="GO" id="GO:0016491">
    <property type="term" value="F:oxidoreductase activity"/>
    <property type="evidence" value="ECO:0007669"/>
    <property type="project" value="InterPro"/>
</dbReference>
<protein>
    <submittedName>
        <fullName evidence="8">Rubrerythrin</fullName>
    </submittedName>
</protein>
<dbReference type="GO" id="GO:0005506">
    <property type="term" value="F:iron ion binding"/>
    <property type="evidence" value="ECO:0007669"/>
    <property type="project" value="InterPro"/>
</dbReference>
<evidence type="ECO:0000256" key="4">
    <source>
        <dbReference type="ARBA" id="ARBA00022982"/>
    </source>
</evidence>
<dbReference type="InterPro" id="IPR024934">
    <property type="entry name" value="Rubredoxin-like_dom"/>
</dbReference>
<dbReference type="InterPro" id="IPR003251">
    <property type="entry name" value="Rr_diiron-bd_dom"/>
</dbReference>
<dbReference type="Pfam" id="PF21349">
    <property type="entry name" value="RUBY_RBDX"/>
    <property type="match status" value="1"/>
</dbReference>
<evidence type="ECO:0000256" key="2">
    <source>
        <dbReference type="ARBA" id="ARBA00022448"/>
    </source>
</evidence>
<evidence type="ECO:0000256" key="1">
    <source>
        <dbReference type="ARBA" id="ARBA00001965"/>
    </source>
</evidence>
<keyword evidence="3" id="KW-0479">Metal-binding</keyword>
<dbReference type="SUPFAM" id="SSF57802">
    <property type="entry name" value="Rubredoxin-like"/>
    <property type="match status" value="1"/>
</dbReference>
<organism evidence="8 9">
    <name type="scientific">Clostridium disporicum</name>
    <dbReference type="NCBI Taxonomy" id="84024"/>
    <lineage>
        <taxon>Bacteria</taxon>
        <taxon>Bacillati</taxon>
        <taxon>Bacillota</taxon>
        <taxon>Clostridia</taxon>
        <taxon>Eubacteriales</taxon>
        <taxon>Clostridiaceae</taxon>
        <taxon>Clostridium</taxon>
    </lineage>
</organism>
<evidence type="ECO:0000259" key="7">
    <source>
        <dbReference type="PROSITE" id="PS50905"/>
    </source>
</evidence>
<evidence type="ECO:0000256" key="3">
    <source>
        <dbReference type="ARBA" id="ARBA00022723"/>
    </source>
</evidence>
<dbReference type="Proteomes" id="UP000095594">
    <property type="component" value="Unassembled WGS sequence"/>
</dbReference>
<dbReference type="PROSITE" id="PS50905">
    <property type="entry name" value="FERRITIN_LIKE"/>
    <property type="match status" value="1"/>
</dbReference>
<evidence type="ECO:0000256" key="5">
    <source>
        <dbReference type="ARBA" id="ARBA00023004"/>
    </source>
</evidence>
<dbReference type="InterPro" id="IPR009078">
    <property type="entry name" value="Ferritin-like_SF"/>
</dbReference>
<comment type="cofactor">
    <cofactor evidence="1">
        <name>Fe(3+)</name>
        <dbReference type="ChEBI" id="CHEBI:29034"/>
    </cofactor>
</comment>
<dbReference type="OrthoDB" id="9799749at2"/>
<evidence type="ECO:0000313" key="9">
    <source>
        <dbReference type="Proteomes" id="UP000095594"/>
    </source>
</evidence>
<name>A0A174CB81_9CLOT</name>
<dbReference type="PROSITE" id="PS50903">
    <property type="entry name" value="RUBREDOXIN_LIKE"/>
    <property type="match status" value="1"/>
</dbReference>
<dbReference type="CDD" id="cd01041">
    <property type="entry name" value="Rubrerythrin"/>
    <property type="match status" value="1"/>
</dbReference>
<reference evidence="8 9" key="1">
    <citation type="submission" date="2015-09" db="EMBL/GenBank/DDBJ databases">
        <authorList>
            <consortium name="Pathogen Informatics"/>
        </authorList>
    </citation>
    <scope>NUCLEOTIDE SEQUENCE [LARGE SCALE GENOMIC DNA]</scope>
    <source>
        <strain evidence="8 9">2789STDY5834856</strain>
    </source>
</reference>
<accession>A0A174CB81</accession>
<dbReference type="RefSeq" id="WP_055264493.1">
    <property type="nucleotide sequence ID" value="NZ_CABIXQ010000005.1"/>
</dbReference>
<feature type="domain" description="Rubredoxin-like" evidence="6">
    <location>
        <begin position="140"/>
        <end position="174"/>
    </location>
</feature>
<keyword evidence="4" id="KW-0249">Electron transport</keyword>
<evidence type="ECO:0000259" key="6">
    <source>
        <dbReference type="PROSITE" id="PS50903"/>
    </source>
</evidence>
<evidence type="ECO:0000313" key="8">
    <source>
        <dbReference type="EMBL" id="CUO10801.1"/>
    </source>
</evidence>
<dbReference type="PANTHER" id="PTHR43865:SF1">
    <property type="entry name" value="RUBRERYTHRIN-RELATED"/>
    <property type="match status" value="1"/>
</dbReference>
<dbReference type="Gene3D" id="1.20.1260.10">
    <property type="match status" value="1"/>
</dbReference>
<dbReference type="SUPFAM" id="SSF47240">
    <property type="entry name" value="Ferritin-like"/>
    <property type="match status" value="1"/>
</dbReference>
<dbReference type="Pfam" id="PF02915">
    <property type="entry name" value="Rubrerythrin"/>
    <property type="match status" value="1"/>
</dbReference>
<dbReference type="EMBL" id="CYZX01000005">
    <property type="protein sequence ID" value="CUO10801.1"/>
    <property type="molecule type" value="Genomic_DNA"/>
</dbReference>
<dbReference type="CDD" id="cd00729">
    <property type="entry name" value="rubredoxin_SM"/>
    <property type="match status" value="1"/>
</dbReference>
<keyword evidence="5" id="KW-0408">Iron</keyword>
<gene>
    <name evidence="8" type="primary">rubY</name>
    <name evidence="8" type="ORF">ERS852471_00969</name>
</gene>
<dbReference type="InterPro" id="IPR052364">
    <property type="entry name" value="Rubrerythrin"/>
</dbReference>
<dbReference type="InterPro" id="IPR012347">
    <property type="entry name" value="Ferritin-like"/>
</dbReference>
<dbReference type="AlphaFoldDB" id="A0A174CB81"/>
<dbReference type="Gene3D" id="2.20.28.10">
    <property type="match status" value="1"/>
</dbReference>
<dbReference type="InterPro" id="IPR009040">
    <property type="entry name" value="Ferritin-like_diiron"/>
</dbReference>
<keyword evidence="2" id="KW-0813">Transport</keyword>
<sequence>MDLKGSNTEKNLYRTFAGESRANTKYTLFAEKARQEGYQWVGEIFDKTAKNELAHARRVYGQFLKDVNSTCENLLDAIMGENEEYKNIYKKFEDEARREGFNDIADFFKELQEVEESHSERFKKLYDKLEDGTMFSGPKESKWCCMNCGYIHEGTEAPLICPLCKYPRAYFKPCCEIKDA</sequence>